<evidence type="ECO:0000256" key="4">
    <source>
        <dbReference type="ARBA" id="ARBA00022724"/>
    </source>
</evidence>
<keyword evidence="3" id="KW-0217">Developmental protein</keyword>
<dbReference type="PROSITE" id="PS51057">
    <property type="entry name" value="PAIRED_2"/>
    <property type="match status" value="1"/>
</dbReference>
<sequence length="558" mass="62683">MYIDLLNGNNCKVDFLIFKMKIKSGLSTLSMDNSSIDSIEDNCRQKLKRGHSGVNQLGGMFVNGRPLPDTTRQRIIELAHSGARPCDISRILQVSNGCVSKILCRYYETGSIRPKAIGGSKPRVATNLVVLKIAHYKRECPSIFAWEIRDRLLQEGICTTENIPSVSSINRVLRNVCNDNQLPLSLGLNSPQNEHPTVQSINSVTNKHSLHSHENLMHHSYPQNHHHHHLSLPLNRLPMVDFPSPQLHRIMSQTNPSNKQNCPLPLAINQASTGGLNMPSRSPQTSPPRFHHPHTAAFAAAAAVAVAQQNALPSSLHDSLVYQDRLNEMNGVANNSTGSPSFQSSVNMYDTFSNLLHHANWPSWYTSSSSSSDNHTPPIQLNINNSIRNNFLSENNDSRQPSDYMNNVTSGFTLPNGNDFLQFNQANTSTNEENNNIIKEHISNLAHQSLTSDLNSLKYCETKKLDDLPDQIKMQQDHHHHQQQQQHVNHNLNSLCKNDEFSLLTRNHSKLYGCTESEIDLTSKSETQNQLYDKSTCLHLNRKSSERPEICDRNVNNC</sequence>
<protein>
    <recommendedName>
        <fullName evidence="10">Paired domain-containing protein</fullName>
    </recommendedName>
</protein>
<dbReference type="SUPFAM" id="SSF46689">
    <property type="entry name" value="Homeodomain-like"/>
    <property type="match status" value="1"/>
</dbReference>
<evidence type="ECO:0000256" key="6">
    <source>
        <dbReference type="ARBA" id="ARBA00023125"/>
    </source>
</evidence>
<dbReference type="FunFam" id="1.10.10.10:FF:000069">
    <property type="entry name" value="Paired box protein Pax-6"/>
    <property type="match status" value="1"/>
</dbReference>
<dbReference type="InterPro" id="IPR043182">
    <property type="entry name" value="PAIRED_DNA-bd_dom"/>
</dbReference>
<dbReference type="GO" id="GO:0000981">
    <property type="term" value="F:DNA-binding transcription factor activity, RNA polymerase II-specific"/>
    <property type="evidence" value="ECO:0007669"/>
    <property type="project" value="TreeGrafter"/>
</dbReference>
<name>A0AA85ISD1_TRIRE</name>
<comment type="similarity">
    <text evidence="2">Belongs to the paired homeobox family.</text>
</comment>
<dbReference type="GO" id="GO:0048513">
    <property type="term" value="P:animal organ development"/>
    <property type="evidence" value="ECO:0007669"/>
    <property type="project" value="UniProtKB-ARBA"/>
</dbReference>
<keyword evidence="4" id="KW-0563">Paired box</keyword>
<dbReference type="InterPro" id="IPR043565">
    <property type="entry name" value="PAX_fam"/>
</dbReference>
<keyword evidence="6" id="KW-0238">DNA-binding</keyword>
<evidence type="ECO:0000256" key="3">
    <source>
        <dbReference type="ARBA" id="ARBA00022473"/>
    </source>
</evidence>
<dbReference type="Proteomes" id="UP000050795">
    <property type="component" value="Unassembled WGS sequence"/>
</dbReference>
<evidence type="ECO:0000256" key="8">
    <source>
        <dbReference type="ARBA" id="ARBA00023163"/>
    </source>
</evidence>
<keyword evidence="11" id="KW-1185">Reference proteome</keyword>
<dbReference type="Pfam" id="PF00292">
    <property type="entry name" value="PAX"/>
    <property type="match status" value="1"/>
</dbReference>
<dbReference type="PANTHER" id="PTHR45636:SF41">
    <property type="entry name" value="PAIRED BOX PROTEIN PAX-6-RELATED"/>
    <property type="match status" value="1"/>
</dbReference>
<dbReference type="InterPro" id="IPR036388">
    <property type="entry name" value="WH-like_DNA-bd_sf"/>
</dbReference>
<dbReference type="WBParaSite" id="TREG1_101070.1">
    <property type="protein sequence ID" value="TREG1_101070.1"/>
    <property type="gene ID" value="TREG1_101070"/>
</dbReference>
<dbReference type="FunFam" id="1.10.10.10:FF:000003">
    <property type="entry name" value="Paired box protein Pax-6"/>
    <property type="match status" value="1"/>
</dbReference>
<dbReference type="Gene3D" id="1.10.10.10">
    <property type="entry name" value="Winged helix-like DNA-binding domain superfamily/Winged helix DNA-binding domain"/>
    <property type="match status" value="2"/>
</dbReference>
<dbReference type="InterPro" id="IPR009057">
    <property type="entry name" value="Homeodomain-like_sf"/>
</dbReference>
<dbReference type="GO" id="GO:0000978">
    <property type="term" value="F:RNA polymerase II cis-regulatory region sequence-specific DNA binding"/>
    <property type="evidence" value="ECO:0007669"/>
    <property type="project" value="TreeGrafter"/>
</dbReference>
<accession>A0AA85ISD1</accession>
<dbReference type="PRINTS" id="PR00027">
    <property type="entry name" value="PAIREDBOX"/>
</dbReference>
<dbReference type="PANTHER" id="PTHR45636">
    <property type="entry name" value="PAIRED BOX PROTEIN PAX-6-RELATED-RELATED"/>
    <property type="match status" value="1"/>
</dbReference>
<dbReference type="CDD" id="cd00131">
    <property type="entry name" value="PAX"/>
    <property type="match status" value="1"/>
</dbReference>
<dbReference type="AlphaFoldDB" id="A0AA85ISD1"/>
<evidence type="ECO:0000313" key="11">
    <source>
        <dbReference type="Proteomes" id="UP000050795"/>
    </source>
</evidence>
<comment type="subcellular location">
    <subcellularLocation>
        <location evidence="1">Nucleus</location>
    </subcellularLocation>
</comment>
<evidence type="ECO:0000313" key="12">
    <source>
        <dbReference type="WBParaSite" id="TREG1_101070.1"/>
    </source>
</evidence>
<proteinExistence type="inferred from homology"/>
<keyword evidence="7" id="KW-0371">Homeobox</keyword>
<evidence type="ECO:0000256" key="5">
    <source>
        <dbReference type="ARBA" id="ARBA00023015"/>
    </source>
</evidence>
<dbReference type="GO" id="GO:0005634">
    <property type="term" value="C:nucleus"/>
    <property type="evidence" value="ECO:0007669"/>
    <property type="project" value="UniProtKB-SubCell"/>
</dbReference>
<reference evidence="11" key="1">
    <citation type="submission" date="2022-06" db="EMBL/GenBank/DDBJ databases">
        <authorList>
            <person name="Berger JAMES D."/>
            <person name="Berger JAMES D."/>
        </authorList>
    </citation>
    <scope>NUCLEOTIDE SEQUENCE [LARGE SCALE GENOMIC DNA]</scope>
</reference>
<keyword evidence="8" id="KW-0804">Transcription</keyword>
<dbReference type="SMART" id="SM00351">
    <property type="entry name" value="PAX"/>
    <property type="match status" value="1"/>
</dbReference>
<evidence type="ECO:0000256" key="2">
    <source>
        <dbReference type="ARBA" id="ARBA00005733"/>
    </source>
</evidence>
<organism evidence="11 12">
    <name type="scientific">Trichobilharzia regenti</name>
    <name type="common">Nasal bird schistosome</name>
    <dbReference type="NCBI Taxonomy" id="157069"/>
    <lineage>
        <taxon>Eukaryota</taxon>
        <taxon>Metazoa</taxon>
        <taxon>Spiralia</taxon>
        <taxon>Lophotrochozoa</taxon>
        <taxon>Platyhelminthes</taxon>
        <taxon>Trematoda</taxon>
        <taxon>Digenea</taxon>
        <taxon>Strigeidida</taxon>
        <taxon>Schistosomatoidea</taxon>
        <taxon>Schistosomatidae</taxon>
        <taxon>Trichobilharzia</taxon>
    </lineage>
</organism>
<evidence type="ECO:0000259" key="10">
    <source>
        <dbReference type="PROSITE" id="PS51057"/>
    </source>
</evidence>
<reference evidence="12" key="2">
    <citation type="submission" date="2023-11" db="UniProtKB">
        <authorList>
            <consortium name="WormBaseParasite"/>
        </authorList>
    </citation>
    <scope>IDENTIFICATION</scope>
</reference>
<feature type="domain" description="Paired" evidence="10">
    <location>
        <begin position="50"/>
        <end position="176"/>
    </location>
</feature>
<evidence type="ECO:0000256" key="1">
    <source>
        <dbReference type="ARBA" id="ARBA00004123"/>
    </source>
</evidence>
<dbReference type="PROSITE" id="PS00034">
    <property type="entry name" value="PAIRED_1"/>
    <property type="match status" value="1"/>
</dbReference>
<evidence type="ECO:0000256" key="7">
    <source>
        <dbReference type="ARBA" id="ARBA00023155"/>
    </source>
</evidence>
<dbReference type="InterPro" id="IPR001523">
    <property type="entry name" value="Paired_dom"/>
</dbReference>
<evidence type="ECO:0000256" key="9">
    <source>
        <dbReference type="ARBA" id="ARBA00023242"/>
    </source>
</evidence>
<keyword evidence="9" id="KW-0539">Nucleus</keyword>
<keyword evidence="5" id="KW-0805">Transcription regulation</keyword>